<proteinExistence type="predicted"/>
<sequence length="440" mass="48780">MTSINPVGWRHIELVVDRSASMAPRKDETERVVRAFLLEQSHTDGLITVSLTQFNHEVETLFANCELSRVADFTLTPRGDTALLDAVGNTIHRARRFVRSLPKAFRPDEILTVVLTDAEENASEVFNESSIRALIEGQQSKRRPLWTFILLSADETEHALARRIGIPSDAVIRYYHDHIEEFFPSASQIIVPVPQTGHHGSTILCRRLASPPNGGGHPADTEPVHQRQDIPAPLPAQFQDRAEGERLPAWVAGMSSDPLIVDIVRQALKTSSSSWSSNSEEDEDGEAAIVYQLDPDEAAVNVVERLRMAGFDVVARQGESPPEKASLPVLGPSSYIVAELLEPGRAVLREAEEIRSGQWIAPAPCCDRWARLPAPPDTDDDEVEQDGNPVFCNACKILYAVRWQQDIDEGEPSWIASFQVTRTKVATTTADYRKATRGDE</sequence>
<dbReference type="Proteomes" id="UP001500064">
    <property type="component" value="Unassembled WGS sequence"/>
</dbReference>
<dbReference type="EMBL" id="BAAAMU010000011">
    <property type="protein sequence ID" value="GAA1624007.1"/>
    <property type="molecule type" value="Genomic_DNA"/>
</dbReference>
<dbReference type="Gene3D" id="3.40.50.410">
    <property type="entry name" value="von Willebrand factor, type A domain"/>
    <property type="match status" value="1"/>
</dbReference>
<comment type="caution">
    <text evidence="1">The sequence shown here is derived from an EMBL/GenBank/DDBJ whole genome shotgun (WGS) entry which is preliminary data.</text>
</comment>
<accession>A0ABP4R116</accession>
<evidence type="ECO:0008006" key="3">
    <source>
        <dbReference type="Google" id="ProtNLM"/>
    </source>
</evidence>
<gene>
    <name evidence="1" type="ORF">GCM10009733_020810</name>
</gene>
<evidence type="ECO:0000313" key="2">
    <source>
        <dbReference type="Proteomes" id="UP001500064"/>
    </source>
</evidence>
<organism evidence="1 2">
    <name type="scientific">Nonomuraea maheshkhaliensis</name>
    <dbReference type="NCBI Taxonomy" id="419590"/>
    <lineage>
        <taxon>Bacteria</taxon>
        <taxon>Bacillati</taxon>
        <taxon>Actinomycetota</taxon>
        <taxon>Actinomycetes</taxon>
        <taxon>Streptosporangiales</taxon>
        <taxon>Streptosporangiaceae</taxon>
        <taxon>Nonomuraea</taxon>
    </lineage>
</organism>
<dbReference type="InterPro" id="IPR036465">
    <property type="entry name" value="vWFA_dom_sf"/>
</dbReference>
<evidence type="ECO:0000313" key="1">
    <source>
        <dbReference type="EMBL" id="GAA1624007.1"/>
    </source>
</evidence>
<dbReference type="RefSeq" id="WP_346103515.1">
    <property type="nucleotide sequence ID" value="NZ_BAAAMU010000011.1"/>
</dbReference>
<dbReference type="SUPFAM" id="SSF53300">
    <property type="entry name" value="vWA-like"/>
    <property type="match status" value="1"/>
</dbReference>
<keyword evidence="2" id="KW-1185">Reference proteome</keyword>
<protein>
    <recommendedName>
        <fullName evidence="3">VWA domain-containing protein</fullName>
    </recommendedName>
</protein>
<reference evidence="2" key="1">
    <citation type="journal article" date="2019" name="Int. J. Syst. Evol. Microbiol.">
        <title>The Global Catalogue of Microorganisms (GCM) 10K type strain sequencing project: providing services to taxonomists for standard genome sequencing and annotation.</title>
        <authorList>
            <consortium name="The Broad Institute Genomics Platform"/>
            <consortium name="The Broad Institute Genome Sequencing Center for Infectious Disease"/>
            <person name="Wu L."/>
            <person name="Ma J."/>
        </authorList>
    </citation>
    <scope>NUCLEOTIDE SEQUENCE [LARGE SCALE GENOMIC DNA]</scope>
    <source>
        <strain evidence="2">JCM 13929</strain>
    </source>
</reference>
<name>A0ABP4R116_9ACTN</name>